<dbReference type="EMBL" id="JBHZQA010000001">
    <property type="protein sequence ID" value="MFE3846691.1"/>
    <property type="molecule type" value="Genomic_DNA"/>
</dbReference>
<proteinExistence type="predicted"/>
<dbReference type="RefSeq" id="WP_379856550.1">
    <property type="nucleotide sequence ID" value="NZ_JBHZQA010000001.1"/>
</dbReference>
<keyword evidence="2" id="KW-1185">Reference proteome</keyword>
<sequence length="79" mass="8768">MTTITINERTKAGKIVLELAKILSVSNKGVAIEPKEVAKPASKAKEEGTYDPKFVAMIKKRIANEKFTPIHTKSIWESI</sequence>
<accession>A0ABW6HI37</accession>
<evidence type="ECO:0000313" key="2">
    <source>
        <dbReference type="Proteomes" id="UP001600039"/>
    </source>
</evidence>
<dbReference type="Proteomes" id="UP001600039">
    <property type="component" value="Unassembled WGS sequence"/>
</dbReference>
<gene>
    <name evidence="1" type="ORF">ACFX5D_01755</name>
</gene>
<comment type="caution">
    <text evidence="1">The sequence shown here is derived from an EMBL/GenBank/DDBJ whole genome shotgun (WGS) entry which is preliminary data.</text>
</comment>
<evidence type="ECO:0000313" key="1">
    <source>
        <dbReference type="EMBL" id="MFE3846691.1"/>
    </source>
</evidence>
<organism evidence="1 2">
    <name type="scientific">Flavobacterium fructosi</name>
    <dbReference type="NCBI Taxonomy" id="3230416"/>
    <lineage>
        <taxon>Bacteria</taxon>
        <taxon>Pseudomonadati</taxon>
        <taxon>Bacteroidota</taxon>
        <taxon>Flavobacteriia</taxon>
        <taxon>Flavobacteriales</taxon>
        <taxon>Flavobacteriaceae</taxon>
        <taxon>Flavobacterium</taxon>
    </lineage>
</organism>
<name>A0ABW6HI37_9FLAO</name>
<reference evidence="1 2" key="1">
    <citation type="submission" date="2024-06" db="EMBL/GenBank/DDBJ databases">
        <title>Flavobacterium spp. isolated from glacier.</title>
        <authorList>
            <person name="Han D."/>
        </authorList>
    </citation>
    <scope>NUCLEOTIDE SEQUENCE [LARGE SCALE GENOMIC DNA]</scope>
    <source>
        <strain evidence="1 2">LB3P45</strain>
    </source>
</reference>
<protein>
    <submittedName>
        <fullName evidence="1">Uncharacterized protein</fullName>
    </submittedName>
</protein>